<dbReference type="KEGG" id="alus:STSP2_00748"/>
<dbReference type="Proteomes" id="UP000189674">
    <property type="component" value="Chromosome"/>
</dbReference>
<sequence>MERRDFLKRGVFTTGLLTMDNLNLFADPKNCPVRTERRPGFIPKRQYGKTDLMLSVIGFGGIVVMGHEQNQANRIVAEAFERGVNYYDVAPSYGDTEAETKLGPALQPYRDRAFLACKTTERTYAGAKEEFEASLKRLKTDHFDLYQLHAITDVEKDVDAAFAEDGVMKLLREEKKNGRIRYLGFSAHSHAAALAAMDRFDFDSVLFPVNFAGYLEGGFSPEVIEKAREKQMAILALKMLARQRAPKEDPVRRQYPKCWYQPITDPDEAKLAMAFTLSQPVTAAIPPGHVDLFRMALDAATELEPVTEQQMRKLKSWAAELNPIFSHEA</sequence>
<evidence type="ECO:0000259" key="1">
    <source>
        <dbReference type="Pfam" id="PF00248"/>
    </source>
</evidence>
<name>A0A1U9NJ35_9BACT</name>
<dbReference type="PANTHER" id="PTHR43312:SF1">
    <property type="entry name" value="NADP-DEPENDENT OXIDOREDUCTASE DOMAIN-CONTAINING PROTEIN"/>
    <property type="match status" value="1"/>
</dbReference>
<evidence type="ECO:0000313" key="2">
    <source>
        <dbReference type="EMBL" id="AQT67600.1"/>
    </source>
</evidence>
<gene>
    <name evidence="2" type="primary">yhdN_3</name>
    <name evidence="2" type="ORF">STSP2_00748</name>
</gene>
<keyword evidence="2" id="KW-0560">Oxidoreductase</keyword>
<dbReference type="Pfam" id="PF00248">
    <property type="entry name" value="Aldo_ket_red"/>
    <property type="match status" value="1"/>
</dbReference>
<proteinExistence type="predicted"/>
<dbReference type="STRING" id="1936003.STSP2_00748"/>
<accession>A0A1U9NJ35</accession>
<dbReference type="OrthoDB" id="9773828at2"/>
<dbReference type="EMBL" id="CP019791">
    <property type="protein sequence ID" value="AQT67600.1"/>
    <property type="molecule type" value="Genomic_DNA"/>
</dbReference>
<dbReference type="InterPro" id="IPR036812">
    <property type="entry name" value="NAD(P)_OxRdtase_dom_sf"/>
</dbReference>
<dbReference type="SUPFAM" id="SSF51430">
    <property type="entry name" value="NAD(P)-linked oxidoreductase"/>
    <property type="match status" value="1"/>
</dbReference>
<keyword evidence="3" id="KW-1185">Reference proteome</keyword>
<reference evidence="3" key="1">
    <citation type="submission" date="2017-02" db="EMBL/GenBank/DDBJ databases">
        <title>Comparative genomics and description of representatives of a novel lineage of planctomycetes thriving in anoxic sediments.</title>
        <authorList>
            <person name="Spring S."/>
            <person name="Bunk B."/>
            <person name="Sproer C."/>
        </authorList>
    </citation>
    <scope>NUCLEOTIDE SEQUENCE [LARGE SCALE GENOMIC DNA]</scope>
    <source>
        <strain evidence="3">ST-NAGAB-D1</strain>
    </source>
</reference>
<dbReference type="EC" id="1.1.1.-" evidence="2"/>
<dbReference type="Gene3D" id="3.20.20.100">
    <property type="entry name" value="NADP-dependent oxidoreductase domain"/>
    <property type="match status" value="1"/>
</dbReference>
<dbReference type="PANTHER" id="PTHR43312">
    <property type="entry name" value="D-THREO-ALDOSE 1-DEHYDROGENASE"/>
    <property type="match status" value="1"/>
</dbReference>
<evidence type="ECO:0000313" key="3">
    <source>
        <dbReference type="Proteomes" id="UP000189674"/>
    </source>
</evidence>
<dbReference type="InterPro" id="IPR053135">
    <property type="entry name" value="AKR2_Oxidoreductase"/>
</dbReference>
<organism evidence="2 3">
    <name type="scientific">Anaerohalosphaera lusitana</name>
    <dbReference type="NCBI Taxonomy" id="1936003"/>
    <lineage>
        <taxon>Bacteria</taxon>
        <taxon>Pseudomonadati</taxon>
        <taxon>Planctomycetota</taxon>
        <taxon>Phycisphaerae</taxon>
        <taxon>Sedimentisphaerales</taxon>
        <taxon>Anaerohalosphaeraceae</taxon>
        <taxon>Anaerohalosphaera</taxon>
    </lineage>
</organism>
<dbReference type="AlphaFoldDB" id="A0A1U9NJ35"/>
<dbReference type="RefSeq" id="WP_146659928.1">
    <property type="nucleotide sequence ID" value="NZ_CP019791.1"/>
</dbReference>
<protein>
    <submittedName>
        <fullName evidence="2">General stress protein 69</fullName>
        <ecNumber evidence="2">1.1.1.-</ecNumber>
    </submittedName>
</protein>
<dbReference type="InterPro" id="IPR023210">
    <property type="entry name" value="NADP_OxRdtase_dom"/>
</dbReference>
<dbReference type="GO" id="GO:0016491">
    <property type="term" value="F:oxidoreductase activity"/>
    <property type="evidence" value="ECO:0007669"/>
    <property type="project" value="UniProtKB-KW"/>
</dbReference>
<feature type="domain" description="NADP-dependent oxidoreductase" evidence="1">
    <location>
        <begin position="57"/>
        <end position="246"/>
    </location>
</feature>
<dbReference type="CDD" id="cd19100">
    <property type="entry name" value="AKR_unchar"/>
    <property type="match status" value="1"/>
</dbReference>